<dbReference type="RefSeq" id="WP_147145959.1">
    <property type="nucleotide sequence ID" value="NZ_BKAJ01000008.1"/>
</dbReference>
<keyword evidence="1" id="KW-0732">Signal</keyword>
<organism evidence="2 3">
    <name type="scientific">Reyranella soli</name>
    <dbReference type="NCBI Taxonomy" id="1230389"/>
    <lineage>
        <taxon>Bacteria</taxon>
        <taxon>Pseudomonadati</taxon>
        <taxon>Pseudomonadota</taxon>
        <taxon>Alphaproteobacteria</taxon>
        <taxon>Hyphomicrobiales</taxon>
        <taxon>Reyranellaceae</taxon>
        <taxon>Reyranella</taxon>
    </lineage>
</organism>
<protein>
    <recommendedName>
        <fullName evidence="4">Lipoprotein</fullName>
    </recommendedName>
</protein>
<dbReference type="AlphaFoldDB" id="A0A512N315"/>
<dbReference type="EMBL" id="BKAJ01000008">
    <property type="protein sequence ID" value="GEP53375.1"/>
    <property type="molecule type" value="Genomic_DNA"/>
</dbReference>
<reference evidence="2 3" key="1">
    <citation type="submission" date="2019-07" db="EMBL/GenBank/DDBJ databases">
        <title>Whole genome shotgun sequence of Reyranella soli NBRC 108950.</title>
        <authorList>
            <person name="Hosoyama A."/>
            <person name="Uohara A."/>
            <person name="Ohji S."/>
            <person name="Ichikawa N."/>
        </authorList>
    </citation>
    <scope>NUCLEOTIDE SEQUENCE [LARGE SCALE GENOMIC DNA]</scope>
    <source>
        <strain evidence="2 3">NBRC 108950</strain>
    </source>
</reference>
<dbReference type="Proteomes" id="UP000321058">
    <property type="component" value="Unassembled WGS sequence"/>
</dbReference>
<keyword evidence="3" id="KW-1185">Reference proteome</keyword>
<feature type="chain" id="PRO_5022199825" description="Lipoprotein" evidence="1">
    <location>
        <begin position="19"/>
        <end position="281"/>
    </location>
</feature>
<gene>
    <name evidence="2" type="ORF">RSO01_05410</name>
</gene>
<evidence type="ECO:0008006" key="4">
    <source>
        <dbReference type="Google" id="ProtNLM"/>
    </source>
</evidence>
<proteinExistence type="predicted"/>
<accession>A0A512N315</accession>
<evidence type="ECO:0000313" key="3">
    <source>
        <dbReference type="Proteomes" id="UP000321058"/>
    </source>
</evidence>
<feature type="signal peptide" evidence="1">
    <location>
        <begin position="1"/>
        <end position="18"/>
    </location>
</feature>
<dbReference type="OrthoDB" id="1438074at2"/>
<name>A0A512N315_9HYPH</name>
<comment type="caution">
    <text evidence="2">The sequence shown here is derived from an EMBL/GenBank/DDBJ whole genome shotgun (WGS) entry which is preliminary data.</text>
</comment>
<evidence type="ECO:0000313" key="2">
    <source>
        <dbReference type="EMBL" id="GEP53375.1"/>
    </source>
</evidence>
<sequence>MRPLLTLLFALAATAASAQSSYPPPDPSAEQAYIAARERADAELKAISDDQAKRAADDRLLGKLQPLLQAAIGPIPMPKGFDREVMTVPDTLCCGVGLQMLDGQMFFSATGPGQVLVTTEGIFRHWLAAHAPGKEAKEALQSGGLVATAIAANWTIGLFGALPIATPPGASRAVADLAYGNQGFAYGPPPQIVVSVFKGGRVYIAFVDRTATDPPIEICGALFAGYEAKAKAKPEDIKVSNRLQEEGQAAFEKCWAERATNRAFPAVTKEAQTLADSLAGG</sequence>
<evidence type="ECO:0000256" key="1">
    <source>
        <dbReference type="SAM" id="SignalP"/>
    </source>
</evidence>